<evidence type="ECO:0000256" key="3">
    <source>
        <dbReference type="ARBA" id="ARBA00022737"/>
    </source>
</evidence>
<feature type="compositionally biased region" description="Basic and acidic residues" evidence="4">
    <location>
        <begin position="254"/>
        <end position="297"/>
    </location>
</feature>
<keyword evidence="2" id="KW-0732">Signal</keyword>
<evidence type="ECO:0000256" key="2">
    <source>
        <dbReference type="ARBA" id="ARBA00022729"/>
    </source>
</evidence>
<dbReference type="InterPro" id="IPR001611">
    <property type="entry name" value="Leu-rich_rpt"/>
</dbReference>
<dbReference type="EMBL" id="HBGK01041410">
    <property type="protein sequence ID" value="CAD9300870.1"/>
    <property type="molecule type" value="Transcribed_RNA"/>
</dbReference>
<keyword evidence="5" id="KW-1133">Transmembrane helix</keyword>
<feature type="compositionally biased region" description="Polar residues" evidence="4">
    <location>
        <begin position="47"/>
        <end position="63"/>
    </location>
</feature>
<dbReference type="InterPro" id="IPR053211">
    <property type="entry name" value="DNA_repair-toleration"/>
</dbReference>
<feature type="region of interest" description="Disordered" evidence="4">
    <location>
        <begin position="174"/>
        <end position="327"/>
    </location>
</feature>
<evidence type="ECO:0008006" key="7">
    <source>
        <dbReference type="Google" id="ProtNLM"/>
    </source>
</evidence>
<protein>
    <recommendedName>
        <fullName evidence="7">L domain-like protein</fullName>
    </recommendedName>
</protein>
<feature type="region of interest" description="Disordered" evidence="4">
    <location>
        <begin position="1"/>
        <end position="120"/>
    </location>
</feature>
<dbReference type="Pfam" id="PF00560">
    <property type="entry name" value="LRR_1"/>
    <property type="match status" value="1"/>
</dbReference>
<feature type="transmembrane region" description="Helical" evidence="5">
    <location>
        <begin position="403"/>
        <end position="425"/>
    </location>
</feature>
<dbReference type="FunFam" id="3.80.10.10:FF:000041">
    <property type="entry name" value="LRR receptor-like serine/threonine-protein kinase ERECTA"/>
    <property type="match status" value="2"/>
</dbReference>
<feature type="compositionally biased region" description="Basic residues" evidence="4">
    <location>
        <begin position="227"/>
        <end position="239"/>
    </location>
</feature>
<reference evidence="6" key="1">
    <citation type="submission" date="2021-01" db="EMBL/GenBank/DDBJ databases">
        <authorList>
            <person name="Corre E."/>
            <person name="Pelletier E."/>
            <person name="Niang G."/>
            <person name="Scheremetjew M."/>
            <person name="Finn R."/>
            <person name="Kale V."/>
            <person name="Holt S."/>
            <person name="Cochrane G."/>
            <person name="Meng A."/>
            <person name="Brown T."/>
            <person name="Cohen L."/>
        </authorList>
    </citation>
    <scope>NUCLEOTIDE SEQUENCE</scope>
    <source>
        <strain evidence="6">CCMP 410</strain>
    </source>
</reference>
<name>A0A7S1VI90_9STRA</name>
<gene>
    <name evidence="6" type="ORF">GOCE00092_LOCUS21627</name>
</gene>
<dbReference type="PANTHER" id="PTHR48060:SF9">
    <property type="entry name" value="LRR RECEPTOR-LIKE SERINE_THREONINE-PROTEIN KINASE GSO1"/>
    <property type="match status" value="1"/>
</dbReference>
<keyword evidence="1" id="KW-0433">Leucine-rich repeat</keyword>
<evidence type="ECO:0000256" key="4">
    <source>
        <dbReference type="SAM" id="MobiDB-lite"/>
    </source>
</evidence>
<evidence type="ECO:0000313" key="6">
    <source>
        <dbReference type="EMBL" id="CAD9300870.1"/>
    </source>
</evidence>
<sequence length="882" mass="94877">MPPESSKKTGKSRQNKPATVPGAVSVAADEDVGTAVSPAVVEPSGNAMVQSASKAQGQETAPNPNKAPRKSRTKKKRSKPATKPGAVSVRSDDESGDDIEDLEERGPPRTTTVVAAHGMSKPARLTTGVAVMPGAVSVQGDQNMATARTVNRYDSQNALQAAEEDYEAKARGRAARVTSGDAAAVRAAEEEASKNRARAPTAAATMPGVQSVTGDEAEAADAVLRRKDPRSRARNSRRNRREESAGAVPSANDESARDYRNRMEAKVQQMERELGHGNDDGKDGKSDELDKSTDDAKIVVPLGPSSKDEDPDKENRYDTEEPHFDNGETNALVADRGMAGAPGVEFGTTDGGFGGPGFGGIDDGALAVAVAIEEEETDVFLPAAVEYDPDAKPPLHKNRRFRLYTIAISLLLIVVIVGAIVGIVASKSGGPATYAPTGAPSAAPSTRADGEYSKQFVRAVGTDVEIPGTPAYKAAEWIMMTDPLKLPPDAPNLIQRFILANFYFTTSEANGSWRSCGQPAENESDDCIFQSIERLDNDTQVYDPKPGAVRWLSGLHECEWIGNQCDDLMETAAIEVWGQNLTGTIPSFLTELSLLQSISLSYNDFTGRIPSEFASMRHLINLELHGNELTGPIPEEYWGVESLQALNIGENKLTGTLSPDVGRLTDLKGLHIFENQFTGSFPVNVTTLQFLAFMRIDNNQFTGTFHTEFGKLTLLQELWYHKNKFDGTIPTEIGTMNAMTDLRIHDNELAGTIPEEIYSLPALFRLDVYDMSGIIGTISTAVGNLGKLEQLRLRENSMTGTVPTELGRCTSLRLAWLHLNELSGSMPESVCQLRGNVGSGRLEVLQTDCSGTPAPFQCDSDCCTSCCERDGSKICSPTGQAE</sequence>
<organism evidence="6">
    <name type="scientific">Grammatophora oceanica</name>
    <dbReference type="NCBI Taxonomy" id="210454"/>
    <lineage>
        <taxon>Eukaryota</taxon>
        <taxon>Sar</taxon>
        <taxon>Stramenopiles</taxon>
        <taxon>Ochrophyta</taxon>
        <taxon>Bacillariophyta</taxon>
        <taxon>Fragilariophyceae</taxon>
        <taxon>Fragilariophycidae</taxon>
        <taxon>Rhabdonematales</taxon>
        <taxon>Grammatophoraceae</taxon>
        <taxon>Grammatophora</taxon>
    </lineage>
</organism>
<evidence type="ECO:0000256" key="5">
    <source>
        <dbReference type="SAM" id="Phobius"/>
    </source>
</evidence>
<dbReference type="PANTHER" id="PTHR48060">
    <property type="entry name" value="DNA DAMAGE-REPAIR/TOLERATION PROTEIN DRT100"/>
    <property type="match status" value="1"/>
</dbReference>
<dbReference type="SUPFAM" id="SSF52058">
    <property type="entry name" value="L domain-like"/>
    <property type="match status" value="1"/>
</dbReference>
<keyword evidence="5" id="KW-0472">Membrane</keyword>
<dbReference type="InterPro" id="IPR032675">
    <property type="entry name" value="LRR_dom_sf"/>
</dbReference>
<feature type="compositionally biased region" description="Basic residues" evidence="4">
    <location>
        <begin position="67"/>
        <end position="80"/>
    </location>
</feature>
<keyword evidence="3" id="KW-0677">Repeat</keyword>
<accession>A0A7S1VI90</accession>
<keyword evidence="5" id="KW-0812">Transmembrane</keyword>
<evidence type="ECO:0000256" key="1">
    <source>
        <dbReference type="ARBA" id="ARBA00022614"/>
    </source>
</evidence>
<feature type="compositionally biased region" description="Acidic residues" evidence="4">
    <location>
        <begin position="94"/>
        <end position="103"/>
    </location>
</feature>
<dbReference type="Gene3D" id="3.80.10.10">
    <property type="entry name" value="Ribonuclease Inhibitor"/>
    <property type="match status" value="1"/>
</dbReference>
<feature type="compositionally biased region" description="Low complexity" evidence="4">
    <location>
        <begin position="198"/>
        <end position="207"/>
    </location>
</feature>
<feature type="compositionally biased region" description="Basic and acidic residues" evidence="4">
    <location>
        <begin position="306"/>
        <end position="326"/>
    </location>
</feature>
<dbReference type="AlphaFoldDB" id="A0A7S1VI90"/>
<proteinExistence type="predicted"/>